<dbReference type="GeneID" id="9743295"/>
<evidence type="ECO:0000259" key="6">
    <source>
        <dbReference type="Pfam" id="PF03358"/>
    </source>
</evidence>
<dbReference type="HOGENOM" id="CLU_050993_1_0_2"/>
<comment type="cofactor">
    <cofactor evidence="1">
        <name>FMN</name>
        <dbReference type="ChEBI" id="CHEBI:58210"/>
    </cofactor>
</comment>
<evidence type="ECO:0000313" key="8">
    <source>
        <dbReference type="Proteomes" id="UP000006565"/>
    </source>
</evidence>
<gene>
    <name evidence="7" type="ordered locus">Mpet_0837</name>
</gene>
<dbReference type="KEGG" id="mpi:Mpet_0837"/>
<dbReference type="eggNOG" id="arCOG02573">
    <property type="taxonomic scope" value="Archaea"/>
</dbReference>
<dbReference type="STRING" id="679926.Mpet_0837"/>
<dbReference type="PANTHER" id="PTHR43278">
    <property type="entry name" value="NAD(P)H-DEPENDENT FMN-CONTAINING OXIDOREDUCTASE YWQN-RELATED"/>
    <property type="match status" value="1"/>
</dbReference>
<evidence type="ECO:0000256" key="2">
    <source>
        <dbReference type="ARBA" id="ARBA00001966"/>
    </source>
</evidence>
<evidence type="ECO:0000256" key="4">
    <source>
        <dbReference type="ARBA" id="ARBA00022643"/>
    </source>
</evidence>
<feature type="domain" description="NADPH-dependent FMN reductase-like" evidence="6">
    <location>
        <begin position="1"/>
        <end position="153"/>
    </location>
</feature>
<dbReference type="SUPFAM" id="SSF52218">
    <property type="entry name" value="Flavoproteins"/>
    <property type="match status" value="1"/>
</dbReference>
<name>E1RJ90_METP4</name>
<comment type="similarity">
    <text evidence="5">Belongs to the SsuE family. Isf subfamily.</text>
</comment>
<organism evidence="7 8">
    <name type="scientific">Methanolacinia petrolearia (strain DSM 11571 / OCM 486 / SEBR 4847)</name>
    <name type="common">Methanoplanus petrolearius</name>
    <dbReference type="NCBI Taxonomy" id="679926"/>
    <lineage>
        <taxon>Archaea</taxon>
        <taxon>Methanobacteriati</taxon>
        <taxon>Methanobacteriota</taxon>
        <taxon>Stenosarchaea group</taxon>
        <taxon>Methanomicrobia</taxon>
        <taxon>Methanomicrobiales</taxon>
        <taxon>Methanomicrobiaceae</taxon>
        <taxon>Methanolacinia</taxon>
    </lineage>
</organism>
<evidence type="ECO:0000256" key="3">
    <source>
        <dbReference type="ARBA" id="ARBA00022630"/>
    </source>
</evidence>
<dbReference type="InterPro" id="IPR051796">
    <property type="entry name" value="ISF_SsuE-like"/>
</dbReference>
<evidence type="ECO:0000313" key="7">
    <source>
        <dbReference type="EMBL" id="ADN35608.1"/>
    </source>
</evidence>
<dbReference type="RefSeq" id="WP_013328786.1">
    <property type="nucleotide sequence ID" value="NC_014507.1"/>
</dbReference>
<dbReference type="GO" id="GO:0016491">
    <property type="term" value="F:oxidoreductase activity"/>
    <property type="evidence" value="ECO:0007669"/>
    <property type="project" value="InterPro"/>
</dbReference>
<keyword evidence="3" id="KW-0285">Flavoprotein</keyword>
<dbReference type="PANTHER" id="PTHR43278:SF1">
    <property type="entry name" value="IRON-SULFUR FLAVOPROTEIN MJ1083"/>
    <property type="match status" value="1"/>
</dbReference>
<keyword evidence="4" id="KW-0288">FMN</keyword>
<accession>E1RJ90</accession>
<evidence type="ECO:0000256" key="5">
    <source>
        <dbReference type="ARBA" id="ARBA00038292"/>
    </source>
</evidence>
<keyword evidence="8" id="KW-1185">Reference proteome</keyword>
<comment type="cofactor">
    <cofactor evidence="2">
        <name>[4Fe-4S] cluster</name>
        <dbReference type="ChEBI" id="CHEBI:49883"/>
    </cofactor>
</comment>
<evidence type="ECO:0000256" key="1">
    <source>
        <dbReference type="ARBA" id="ARBA00001917"/>
    </source>
</evidence>
<dbReference type="InterPro" id="IPR029039">
    <property type="entry name" value="Flavoprotein-like_sf"/>
</dbReference>
<proteinExistence type="inferred from homology"/>
<dbReference type="Gene3D" id="3.40.50.360">
    <property type="match status" value="1"/>
</dbReference>
<dbReference type="OrthoDB" id="9059at2157"/>
<dbReference type="Proteomes" id="UP000006565">
    <property type="component" value="Chromosome"/>
</dbReference>
<sequence>MKILALLGSPRGKKGNTYRLIESALKGAEDAGAEVLFIDITEMDIGYCTGCSTCYSTGSCIQGDDYEEILDLILESDGIILGSPVYINSVTAQLKTLFDRMPDVVHCQMLLGKYGFSVSTAGGGNADIVCDYMNNTLQVMGANTTGDAYAVLAEGDEAFGDACRRSYELGKDLVAAISEKRVYPEQEAFHDGMHERMKNLVLFQKDEWTHEYDYWKEKGWL</sequence>
<dbReference type="EMBL" id="CP002117">
    <property type="protein sequence ID" value="ADN35608.1"/>
    <property type="molecule type" value="Genomic_DNA"/>
</dbReference>
<dbReference type="AlphaFoldDB" id="E1RJ90"/>
<dbReference type="InterPro" id="IPR005025">
    <property type="entry name" value="FMN_Rdtase-like_dom"/>
</dbReference>
<protein>
    <submittedName>
        <fullName evidence="7">NADPH-dependent FMN reductase</fullName>
    </submittedName>
</protein>
<dbReference type="Pfam" id="PF03358">
    <property type="entry name" value="FMN_red"/>
    <property type="match status" value="1"/>
</dbReference>
<reference evidence="7 8" key="1">
    <citation type="journal article" date="2010" name="Stand. Genomic Sci.">
        <title>Complete genome sequence of Methanoplanus petrolearius type strain (SEBR 4847).</title>
        <authorList>
            <person name="Brambilla E."/>
            <person name="Djao O.D."/>
            <person name="Daligault H."/>
            <person name="Lapidus A."/>
            <person name="Lucas S."/>
            <person name="Hammon N."/>
            <person name="Nolan M."/>
            <person name="Tice H."/>
            <person name="Cheng J.F."/>
            <person name="Han C."/>
            <person name="Tapia R."/>
            <person name="Goodwin L."/>
            <person name="Pitluck S."/>
            <person name="Liolios K."/>
            <person name="Ivanova N."/>
            <person name="Mavromatis K."/>
            <person name="Mikhailova N."/>
            <person name="Pati A."/>
            <person name="Chen A."/>
            <person name="Palaniappan K."/>
            <person name="Land M."/>
            <person name="Hauser L."/>
            <person name="Chang Y.J."/>
            <person name="Jeffries C.D."/>
            <person name="Rohde M."/>
            <person name="Spring S."/>
            <person name="Sikorski J."/>
            <person name="Goker M."/>
            <person name="Woyke T."/>
            <person name="Bristow J."/>
            <person name="Eisen J.A."/>
            <person name="Markowitz V."/>
            <person name="Hugenholtz P."/>
            <person name="Kyrpides N.C."/>
            <person name="Klenk H.P."/>
        </authorList>
    </citation>
    <scope>NUCLEOTIDE SEQUENCE [LARGE SCALE GENOMIC DNA]</scope>
    <source>
        <strain evidence="8">DSM 11571 / OCM 486 / SEBR 4847</strain>
    </source>
</reference>